<evidence type="ECO:0000256" key="4">
    <source>
        <dbReference type="ARBA" id="ARBA00008819"/>
    </source>
</evidence>
<feature type="binding site" evidence="9 12">
    <location>
        <begin position="259"/>
        <end position="262"/>
    </location>
    <ligand>
        <name>substrate</name>
    </ligand>
</feature>
<dbReference type="InterPro" id="IPR005995">
    <property type="entry name" value="Pgm_bpd_ind"/>
</dbReference>
<dbReference type="NCBIfam" id="TIGR01307">
    <property type="entry name" value="pgm_bpd_ind"/>
    <property type="match status" value="1"/>
</dbReference>
<evidence type="ECO:0000256" key="12">
    <source>
        <dbReference type="PIRSR" id="PIRSR001492-2"/>
    </source>
</evidence>
<dbReference type="UniPathway" id="UPA00109">
    <property type="reaction ID" value="UER00186"/>
</dbReference>
<accession>A0A1F5FPJ5</accession>
<comment type="subunit">
    <text evidence="9">Monomer.</text>
</comment>
<evidence type="ECO:0000256" key="2">
    <source>
        <dbReference type="ARBA" id="ARBA00002315"/>
    </source>
</evidence>
<evidence type="ECO:0000256" key="6">
    <source>
        <dbReference type="ARBA" id="ARBA00023152"/>
    </source>
</evidence>
<evidence type="ECO:0000256" key="3">
    <source>
        <dbReference type="ARBA" id="ARBA00004798"/>
    </source>
</evidence>
<reference evidence="16 17" key="1">
    <citation type="journal article" date="2016" name="Nat. Commun.">
        <title>Thousands of microbial genomes shed light on interconnected biogeochemical processes in an aquifer system.</title>
        <authorList>
            <person name="Anantharaman K."/>
            <person name="Brown C.T."/>
            <person name="Hug L.A."/>
            <person name="Sharon I."/>
            <person name="Castelle C.J."/>
            <person name="Probst A.J."/>
            <person name="Thomas B.C."/>
            <person name="Singh A."/>
            <person name="Wilkins M.J."/>
            <person name="Karaoz U."/>
            <person name="Brodie E.L."/>
            <person name="Williams K.H."/>
            <person name="Hubbard S.S."/>
            <person name="Banfield J.F."/>
        </authorList>
    </citation>
    <scope>NUCLEOTIDE SEQUENCE [LARGE SCALE GENOMIC DNA]</scope>
</reference>
<evidence type="ECO:0000256" key="9">
    <source>
        <dbReference type="HAMAP-Rule" id="MF_01038"/>
    </source>
</evidence>
<dbReference type="GO" id="GO:0006096">
    <property type="term" value="P:glycolytic process"/>
    <property type="evidence" value="ECO:0007669"/>
    <property type="project" value="UniProtKB-UniRule"/>
</dbReference>
<dbReference type="PANTHER" id="PTHR31637">
    <property type="entry name" value="2,3-BISPHOSPHOGLYCERATE-INDEPENDENT PHOSPHOGLYCERATE MUTASE"/>
    <property type="match status" value="1"/>
</dbReference>
<dbReference type="Proteomes" id="UP000179237">
    <property type="component" value="Unassembled WGS sequence"/>
</dbReference>
<feature type="binding site" evidence="9 13">
    <location>
        <position position="62"/>
    </location>
    <ligand>
        <name>Mn(2+)</name>
        <dbReference type="ChEBI" id="CHEBI:29035"/>
        <label>2</label>
    </ligand>
</feature>
<evidence type="ECO:0000259" key="15">
    <source>
        <dbReference type="Pfam" id="PF06415"/>
    </source>
</evidence>
<name>A0A1F5FPJ5_9BACT</name>
<dbReference type="Gene3D" id="3.40.720.10">
    <property type="entry name" value="Alkaline Phosphatase, subunit A"/>
    <property type="match status" value="1"/>
</dbReference>
<evidence type="ECO:0000256" key="10">
    <source>
        <dbReference type="NCBIfam" id="TIGR01307"/>
    </source>
</evidence>
<sequence>MSNKKCILCILDGWGIAPDSAGNAITKANPQVYKFLLENFPNTTLKASGPAVGLPEEMDGNSETGHLNLGAGRTVYQDLSLINMSIADGSFFTNQTLLGTARHIKSFDSDLHLLGLIGASGVHASNDHLFALMLFAKKQGINNVYLHLITDGRDSPPDDAINQIKKVEEKINEIGIGQIASIMGRYYAMDRDLRLDRTQAAYNCLLQGDENTGLSSEDFITSQYAKSIFDEFIKPTAITSNFKNTRVKASDAVCFFNFRTDRPRQLTQMFLEHPLPNQKFVTMTPYKKEFGNPTIFGSTTVTKTLGQIISEKNYKQLRMAETEKIAMVSYFFNGQSEEVFVGEERQYIDSPKVTTYDLIPAMSTEELVKKFSENFKTTDYIFGLLNIACPDMVAHTGKIEKTIEAIKAADLALSELINLAKETNSYLVITADHGNAEELINHDTGNIDTEHSASPVPLIIYHPADNQFKLNPGKLGDVAPTILKLLNIEKPVEMTGNNLIS</sequence>
<feature type="binding site" evidence="9 13">
    <location>
        <position position="433"/>
    </location>
    <ligand>
        <name>Mn(2+)</name>
        <dbReference type="ChEBI" id="CHEBI:29035"/>
        <label>2</label>
    </ligand>
</feature>
<feature type="domain" description="BPG-independent PGAM N-terminal" evidence="15">
    <location>
        <begin position="82"/>
        <end position="288"/>
    </location>
</feature>
<dbReference type="Pfam" id="PF06415">
    <property type="entry name" value="iPGM_N"/>
    <property type="match status" value="1"/>
</dbReference>
<feature type="binding site" evidence="9 12">
    <location>
        <position position="324"/>
    </location>
    <ligand>
        <name>substrate</name>
    </ligand>
</feature>
<evidence type="ECO:0000256" key="1">
    <source>
        <dbReference type="ARBA" id="ARBA00000370"/>
    </source>
</evidence>
<keyword evidence="6 9" id="KW-0324">Glycolysis</keyword>
<dbReference type="PIRSF" id="PIRSF001492">
    <property type="entry name" value="IPGAM"/>
    <property type="match status" value="1"/>
</dbReference>
<evidence type="ECO:0000313" key="17">
    <source>
        <dbReference type="Proteomes" id="UP000179237"/>
    </source>
</evidence>
<keyword evidence="8 9" id="KW-0413">Isomerase</keyword>
<comment type="similarity">
    <text evidence="4 9">Belongs to the BPG-independent phosphoglycerate mutase family.</text>
</comment>
<dbReference type="GO" id="GO:0005829">
    <property type="term" value="C:cytosol"/>
    <property type="evidence" value="ECO:0007669"/>
    <property type="project" value="TreeGrafter"/>
</dbReference>
<feature type="binding site" evidence="9 13">
    <location>
        <position position="395"/>
    </location>
    <ligand>
        <name>Mn(2+)</name>
        <dbReference type="ChEBI" id="CHEBI:29035"/>
        <label>1</label>
    </ligand>
</feature>
<dbReference type="FunFam" id="3.40.1450.10:FF:000002">
    <property type="entry name" value="2,3-bisphosphoglycerate-independent phosphoglycerate mutase"/>
    <property type="match status" value="1"/>
</dbReference>
<evidence type="ECO:0000256" key="8">
    <source>
        <dbReference type="ARBA" id="ARBA00023235"/>
    </source>
</evidence>
<feature type="active site" description="Phosphoserine intermediate" evidence="9 11">
    <location>
        <position position="62"/>
    </location>
</feature>
<keyword evidence="5 9" id="KW-0479">Metal-binding</keyword>
<feature type="binding site" evidence="9 12">
    <location>
        <position position="123"/>
    </location>
    <ligand>
        <name>substrate</name>
    </ligand>
</feature>
<comment type="pathway">
    <text evidence="3 9">Carbohydrate degradation; glycolysis; pyruvate from D-glyceraldehyde 3-phosphate: step 3/5.</text>
</comment>
<dbReference type="PANTHER" id="PTHR31637:SF0">
    <property type="entry name" value="2,3-BISPHOSPHOGLYCERATE-INDEPENDENT PHOSPHOGLYCERATE MUTASE"/>
    <property type="match status" value="1"/>
</dbReference>
<feature type="binding site" evidence="9 13">
    <location>
        <position position="391"/>
    </location>
    <ligand>
        <name>Mn(2+)</name>
        <dbReference type="ChEBI" id="CHEBI:29035"/>
        <label>1</label>
    </ligand>
</feature>
<evidence type="ECO:0000256" key="11">
    <source>
        <dbReference type="PIRSR" id="PIRSR001492-1"/>
    </source>
</evidence>
<dbReference type="InterPro" id="IPR017850">
    <property type="entry name" value="Alkaline_phosphatase_core_sf"/>
</dbReference>
<dbReference type="GO" id="GO:0006007">
    <property type="term" value="P:glucose catabolic process"/>
    <property type="evidence" value="ECO:0007669"/>
    <property type="project" value="InterPro"/>
</dbReference>
<dbReference type="GO" id="GO:0030145">
    <property type="term" value="F:manganese ion binding"/>
    <property type="evidence" value="ECO:0007669"/>
    <property type="project" value="UniProtKB-UniRule"/>
</dbReference>
<comment type="caution">
    <text evidence="16">The sequence shown here is derived from an EMBL/GenBank/DDBJ whole genome shotgun (WGS) entry which is preliminary data.</text>
</comment>
<feature type="binding site" evidence="9 12">
    <location>
        <begin position="153"/>
        <end position="154"/>
    </location>
    <ligand>
        <name>substrate</name>
    </ligand>
</feature>
<comment type="catalytic activity">
    <reaction evidence="1 9">
        <text>(2R)-2-phosphoglycerate = (2R)-3-phosphoglycerate</text>
        <dbReference type="Rhea" id="RHEA:15901"/>
        <dbReference type="ChEBI" id="CHEBI:58272"/>
        <dbReference type="ChEBI" id="CHEBI:58289"/>
        <dbReference type="EC" id="5.4.2.12"/>
    </reaction>
</comment>
<dbReference type="EMBL" id="MFAQ01000041">
    <property type="protein sequence ID" value="OGD81575.1"/>
    <property type="molecule type" value="Genomic_DNA"/>
</dbReference>
<evidence type="ECO:0000256" key="5">
    <source>
        <dbReference type="ARBA" id="ARBA00022723"/>
    </source>
</evidence>
<dbReference type="CDD" id="cd16010">
    <property type="entry name" value="iPGM"/>
    <property type="match status" value="1"/>
</dbReference>
<feature type="binding site" evidence="9 13">
    <location>
        <position position="432"/>
    </location>
    <ligand>
        <name>Mn(2+)</name>
        <dbReference type="ChEBI" id="CHEBI:29035"/>
        <label>2</label>
    </ligand>
</feature>
<dbReference type="SUPFAM" id="SSF53649">
    <property type="entry name" value="Alkaline phosphatase-like"/>
    <property type="match status" value="1"/>
</dbReference>
<dbReference type="InterPro" id="IPR006124">
    <property type="entry name" value="Metalloenzyme"/>
</dbReference>
<dbReference type="GO" id="GO:0004619">
    <property type="term" value="F:phosphoglycerate mutase activity"/>
    <property type="evidence" value="ECO:0007669"/>
    <property type="project" value="UniProtKB-UniRule"/>
</dbReference>
<proteinExistence type="inferred from homology"/>
<comment type="function">
    <text evidence="2 9">Catalyzes the interconversion of 2-phosphoglycerate and 3-phosphoglycerate.</text>
</comment>
<dbReference type="InterPro" id="IPR036646">
    <property type="entry name" value="PGAM_B_sf"/>
</dbReference>
<feature type="binding site" evidence="9 13">
    <location>
        <position position="451"/>
    </location>
    <ligand>
        <name>Mn(2+)</name>
        <dbReference type="ChEBI" id="CHEBI:29035"/>
        <label>1</label>
    </ligand>
</feature>
<organism evidence="16 17">
    <name type="scientific">Candidatus Collierbacteria bacterium RIFOXYD1_FULL_40_9</name>
    <dbReference type="NCBI Taxonomy" id="1817731"/>
    <lineage>
        <taxon>Bacteria</taxon>
        <taxon>Candidatus Collieribacteriota</taxon>
    </lineage>
</organism>
<feature type="domain" description="Metalloenzyme" evidence="14">
    <location>
        <begin position="4"/>
        <end position="490"/>
    </location>
</feature>
<evidence type="ECO:0000256" key="13">
    <source>
        <dbReference type="PIRSR" id="PIRSR001492-3"/>
    </source>
</evidence>
<evidence type="ECO:0000313" key="16">
    <source>
        <dbReference type="EMBL" id="OGD81575.1"/>
    </source>
</evidence>
<gene>
    <name evidence="9" type="primary">gpmI</name>
    <name evidence="16" type="ORF">A2572_04290</name>
</gene>
<dbReference type="AlphaFoldDB" id="A0A1F5FPJ5"/>
<feature type="binding site" evidence="9 12">
    <location>
        <position position="191"/>
    </location>
    <ligand>
        <name>substrate</name>
    </ligand>
</feature>
<dbReference type="Gene3D" id="3.40.1450.10">
    <property type="entry name" value="BPG-independent phosphoglycerate mutase, domain B"/>
    <property type="match status" value="1"/>
</dbReference>
<evidence type="ECO:0000259" key="14">
    <source>
        <dbReference type="Pfam" id="PF01676"/>
    </source>
</evidence>
<dbReference type="Pfam" id="PF01676">
    <property type="entry name" value="Metalloenzyme"/>
    <property type="match status" value="1"/>
</dbReference>
<dbReference type="SUPFAM" id="SSF64158">
    <property type="entry name" value="2,3-Bisphosphoglycerate-independent phosphoglycerate mutase, substrate-binding domain"/>
    <property type="match status" value="1"/>
</dbReference>
<protein>
    <recommendedName>
        <fullName evidence="9 10">2,3-bisphosphoglycerate-independent phosphoglycerate mutase</fullName>
        <shortName evidence="9">BPG-independent PGAM</shortName>
        <shortName evidence="9">Phosphoglyceromutase</shortName>
        <shortName evidence="9">iPGM</shortName>
        <ecNumber evidence="9 10">5.4.2.12</ecNumber>
    </recommendedName>
</protein>
<evidence type="ECO:0000256" key="7">
    <source>
        <dbReference type="ARBA" id="ARBA00023211"/>
    </source>
</evidence>
<dbReference type="InterPro" id="IPR011258">
    <property type="entry name" value="BPG-indep_PGM_N"/>
</dbReference>
<feature type="binding site" evidence="9 13">
    <location>
        <position position="12"/>
    </location>
    <ligand>
        <name>Mn(2+)</name>
        <dbReference type="ChEBI" id="CHEBI:29035"/>
        <label>2</label>
    </ligand>
</feature>
<keyword evidence="7 9" id="KW-0464">Manganese</keyword>
<dbReference type="EC" id="5.4.2.12" evidence="9 10"/>
<feature type="binding site" evidence="9 12">
    <location>
        <position position="185"/>
    </location>
    <ligand>
        <name>substrate</name>
    </ligand>
</feature>
<comment type="cofactor">
    <cofactor evidence="9">
        <name>Mn(2+)</name>
        <dbReference type="ChEBI" id="CHEBI:29035"/>
    </cofactor>
    <text evidence="9">Binds 2 manganese ions per subunit.</text>
</comment>
<dbReference type="HAMAP" id="MF_01038">
    <property type="entry name" value="GpmI"/>
    <property type="match status" value="1"/>
</dbReference>